<keyword evidence="1" id="KW-1133">Transmembrane helix</keyword>
<gene>
    <name evidence="2" type="ORF">SAMN03080617_00664</name>
</gene>
<keyword evidence="1" id="KW-0812">Transmembrane</keyword>
<reference evidence="3" key="1">
    <citation type="submission" date="2016-10" db="EMBL/GenBank/DDBJ databases">
        <authorList>
            <person name="Varghese N."/>
            <person name="Submissions S."/>
        </authorList>
    </citation>
    <scope>NUCLEOTIDE SEQUENCE [LARGE SCALE GENOMIC DNA]</scope>
    <source>
        <strain evidence="3">DSM 22703</strain>
    </source>
</reference>
<evidence type="ECO:0000256" key="1">
    <source>
        <dbReference type="SAM" id="Phobius"/>
    </source>
</evidence>
<dbReference type="AlphaFoldDB" id="A0A1G5VT50"/>
<sequence length="68" mass="7555">MSTQIIHYKRYFLGILKPVVGYLLVNLAQSFFIFRSVTSTFLLPVNGSDAKNVLATPQSSYSKSPLVS</sequence>
<protein>
    <submittedName>
        <fullName evidence="2">Uncharacterized protein</fullName>
    </submittedName>
</protein>
<keyword evidence="3" id="KW-1185">Reference proteome</keyword>
<name>A0A1G5VT50_9BACT</name>
<organism evidence="2 3">
    <name type="scientific">Algoriphagus alkaliphilus</name>
    <dbReference type="NCBI Taxonomy" id="279824"/>
    <lineage>
        <taxon>Bacteria</taxon>
        <taxon>Pseudomonadati</taxon>
        <taxon>Bacteroidota</taxon>
        <taxon>Cytophagia</taxon>
        <taxon>Cytophagales</taxon>
        <taxon>Cyclobacteriaceae</taxon>
        <taxon>Algoriphagus</taxon>
    </lineage>
</organism>
<dbReference type="EMBL" id="FMXE01000004">
    <property type="protein sequence ID" value="SDA48586.1"/>
    <property type="molecule type" value="Genomic_DNA"/>
</dbReference>
<accession>A0A1G5VT50</accession>
<evidence type="ECO:0000313" key="3">
    <source>
        <dbReference type="Proteomes" id="UP000198756"/>
    </source>
</evidence>
<feature type="transmembrane region" description="Helical" evidence="1">
    <location>
        <begin position="12"/>
        <end position="34"/>
    </location>
</feature>
<dbReference type="Proteomes" id="UP000198756">
    <property type="component" value="Unassembled WGS sequence"/>
</dbReference>
<keyword evidence="1" id="KW-0472">Membrane</keyword>
<proteinExistence type="predicted"/>
<evidence type="ECO:0000313" key="2">
    <source>
        <dbReference type="EMBL" id="SDA48586.1"/>
    </source>
</evidence>